<keyword evidence="6 14" id="KW-0812">Transmembrane</keyword>
<keyword evidence="11 14" id="KW-0472">Membrane</keyword>
<name>A0ABX0NLU1_9BURK</name>
<dbReference type="Pfam" id="PF07660">
    <property type="entry name" value="STN"/>
    <property type="match status" value="1"/>
</dbReference>
<sequence length="833" mass="89649">MTHQHHYSSLTPSARQPDFALSCGAAAVRAVLLASLALGAATLAQAQGAAARSYAIAPGPLDRTLTSFASAAGIELSADASLLNGKTSAGLNATTTVQAGFDEVLRGHGLQALRQANGSYTLARLAERPAAGGDARRDALRDARPAAAVLPMVTVLDNAEPDTASGPIRGYVARRSATATKTDTPILETPQSLSVVGAEEIDTLKSQSLQDVLAYVAGVARNEAADRTTDQFFLRGFQATSDLGNHYRDGTRYGVTRYDGRQELYGLERVEVVKGAASVLFGAGGPGGIINTVSKRPTAEPVHEINVEGGSFKRKQVSADLGGPLTDDGVWSYRLTALWRDSDTFIDHVPDNRRFVAPALTWKPNAATSLTLLGDYQKDRTVNVYGLPAQGTVLPNANGPIARQRFVGEPGFDRFALERYSAGYLFEHAFSDRLKLKNSLRYAHASNAFDYVEIWGGVDATERVTALRWATERADRSSSLVSDTSLQYQVGVGGVRHTILAGLDYSRGREETERYTRSLANLDLFAPVYGSVVGAERAPNTFAYKADGKRIGVYAQDQVKVGDKWVASLGGRYDMLRYNETGFFGGVRADNERSHAFTGRAGLVYLADNGLAPFVSYSESFEPTTGIDRTGARFKPSEGKQFEAGLRYQPKGADMLLSAALYQLTRQNVQVEDPQDANFAMQAGEVRSRGLELEARTRIGKSANLIAAYAYTDARTSKASPLYPEREGQRLDSVPYNQFSIWGDEGFGAAGLPGLRIGTGARYVGSTRGAAHGTPVIVPSVTLIDAMASYSTGPWKLALNVTNLADKTYIGSCTYGCFYGEARKIIVTASYRW</sequence>
<dbReference type="InterPro" id="IPR000531">
    <property type="entry name" value="Beta-barrel_TonB"/>
</dbReference>
<evidence type="ECO:0000256" key="12">
    <source>
        <dbReference type="ARBA" id="ARBA00023170"/>
    </source>
</evidence>
<keyword evidence="13 14" id="KW-0998">Cell outer membrane</keyword>
<keyword evidence="19" id="KW-1185">Reference proteome</keyword>
<organism evidence="18 19">
    <name type="scientific">Massilia mucilaginosa</name>
    <dbReference type="NCBI Taxonomy" id="2609282"/>
    <lineage>
        <taxon>Bacteria</taxon>
        <taxon>Pseudomonadati</taxon>
        <taxon>Pseudomonadota</taxon>
        <taxon>Betaproteobacteria</taxon>
        <taxon>Burkholderiales</taxon>
        <taxon>Oxalobacteraceae</taxon>
        <taxon>Telluria group</taxon>
        <taxon>Massilia</taxon>
    </lineage>
</organism>
<dbReference type="CDD" id="cd01347">
    <property type="entry name" value="ligand_gated_channel"/>
    <property type="match status" value="1"/>
</dbReference>
<evidence type="ECO:0000256" key="4">
    <source>
        <dbReference type="ARBA" id="ARBA00022452"/>
    </source>
</evidence>
<dbReference type="InterPro" id="IPR010105">
    <property type="entry name" value="TonB_sidphr_rcpt"/>
</dbReference>
<evidence type="ECO:0000256" key="10">
    <source>
        <dbReference type="ARBA" id="ARBA00023077"/>
    </source>
</evidence>
<evidence type="ECO:0000256" key="7">
    <source>
        <dbReference type="ARBA" id="ARBA00022729"/>
    </source>
</evidence>
<dbReference type="RefSeq" id="WP_166870066.1">
    <property type="nucleotide sequence ID" value="NZ_WHJH01000001.1"/>
</dbReference>
<evidence type="ECO:0000256" key="6">
    <source>
        <dbReference type="ARBA" id="ARBA00022692"/>
    </source>
</evidence>
<evidence type="ECO:0000256" key="13">
    <source>
        <dbReference type="ARBA" id="ARBA00023237"/>
    </source>
</evidence>
<protein>
    <submittedName>
        <fullName evidence="18">TonB-dependent siderophore receptor</fullName>
    </submittedName>
</protein>
<keyword evidence="9" id="KW-0406">Ion transport</keyword>
<dbReference type="SMART" id="SM00965">
    <property type="entry name" value="STN"/>
    <property type="match status" value="1"/>
</dbReference>
<evidence type="ECO:0000256" key="16">
    <source>
        <dbReference type="SAM" id="SignalP"/>
    </source>
</evidence>
<dbReference type="PANTHER" id="PTHR32552">
    <property type="entry name" value="FERRICHROME IRON RECEPTOR-RELATED"/>
    <property type="match status" value="1"/>
</dbReference>
<keyword evidence="7 16" id="KW-0732">Signal</keyword>
<keyword evidence="5" id="KW-0410">Iron transport</keyword>
<dbReference type="InterPro" id="IPR012910">
    <property type="entry name" value="Plug_dom"/>
</dbReference>
<accession>A0ABX0NLU1</accession>
<feature type="domain" description="Secretin/TonB short N-terminal" evidence="17">
    <location>
        <begin position="74"/>
        <end position="125"/>
    </location>
</feature>
<feature type="signal peptide" evidence="16">
    <location>
        <begin position="1"/>
        <end position="46"/>
    </location>
</feature>
<keyword evidence="10 15" id="KW-0798">TonB box</keyword>
<dbReference type="InterPro" id="IPR011662">
    <property type="entry name" value="Secretin/TonB_short_N"/>
</dbReference>
<dbReference type="PROSITE" id="PS52016">
    <property type="entry name" value="TONB_DEPENDENT_REC_3"/>
    <property type="match status" value="1"/>
</dbReference>
<dbReference type="Proteomes" id="UP000609726">
    <property type="component" value="Unassembled WGS sequence"/>
</dbReference>
<evidence type="ECO:0000256" key="9">
    <source>
        <dbReference type="ARBA" id="ARBA00023065"/>
    </source>
</evidence>
<proteinExistence type="inferred from homology"/>
<reference evidence="18 19" key="1">
    <citation type="submission" date="2019-10" db="EMBL/GenBank/DDBJ databases">
        <title>Taxonomy of Antarctic Massilia spp.: description of Massilia rubra sp. nov., Massilia aquatica sp. nov., Massilia mucilaginosa sp. nov., Massilia frigida sp. nov. isolated from streams, lakes and regoliths.</title>
        <authorList>
            <person name="Holochova P."/>
            <person name="Sedlacek I."/>
            <person name="Kralova S."/>
            <person name="Maslanova I."/>
            <person name="Busse H.-J."/>
            <person name="Stankova E."/>
            <person name="Vrbovska V."/>
            <person name="Kovarovic V."/>
            <person name="Bartak M."/>
            <person name="Svec P."/>
            <person name="Pantucek R."/>
        </authorList>
    </citation>
    <scope>NUCLEOTIDE SEQUENCE [LARGE SCALE GENOMIC DNA]</scope>
    <source>
        <strain evidence="18 19">CCM 8733</strain>
    </source>
</reference>
<dbReference type="NCBIfam" id="TIGR01783">
    <property type="entry name" value="TonB-siderophor"/>
    <property type="match status" value="1"/>
</dbReference>
<comment type="similarity">
    <text evidence="2 14 15">Belongs to the TonB-dependent receptor family.</text>
</comment>
<evidence type="ECO:0000313" key="18">
    <source>
        <dbReference type="EMBL" id="NHZ87775.1"/>
    </source>
</evidence>
<evidence type="ECO:0000256" key="3">
    <source>
        <dbReference type="ARBA" id="ARBA00022448"/>
    </source>
</evidence>
<keyword evidence="4 14" id="KW-1134">Transmembrane beta strand</keyword>
<keyword evidence="8" id="KW-0408">Iron</keyword>
<evidence type="ECO:0000313" key="19">
    <source>
        <dbReference type="Proteomes" id="UP000609726"/>
    </source>
</evidence>
<dbReference type="InterPro" id="IPR039426">
    <property type="entry name" value="TonB-dep_rcpt-like"/>
</dbReference>
<dbReference type="Pfam" id="PF07715">
    <property type="entry name" value="Plug"/>
    <property type="match status" value="1"/>
</dbReference>
<evidence type="ECO:0000259" key="17">
    <source>
        <dbReference type="SMART" id="SM00965"/>
    </source>
</evidence>
<dbReference type="Gene3D" id="3.55.50.30">
    <property type="match status" value="1"/>
</dbReference>
<evidence type="ECO:0000256" key="5">
    <source>
        <dbReference type="ARBA" id="ARBA00022496"/>
    </source>
</evidence>
<comment type="subcellular location">
    <subcellularLocation>
        <location evidence="1 14">Cell outer membrane</location>
        <topology evidence="1 14">Multi-pass membrane protein</topology>
    </subcellularLocation>
</comment>
<keyword evidence="12 18" id="KW-0675">Receptor</keyword>
<dbReference type="PANTHER" id="PTHR32552:SF68">
    <property type="entry name" value="FERRICHROME OUTER MEMBRANE TRANSPORTER_PHAGE RECEPTOR"/>
    <property type="match status" value="1"/>
</dbReference>
<dbReference type="SUPFAM" id="SSF56935">
    <property type="entry name" value="Porins"/>
    <property type="match status" value="1"/>
</dbReference>
<dbReference type="Pfam" id="PF00593">
    <property type="entry name" value="TonB_dep_Rec_b-barrel"/>
    <property type="match status" value="1"/>
</dbReference>
<evidence type="ECO:0000256" key="8">
    <source>
        <dbReference type="ARBA" id="ARBA00023004"/>
    </source>
</evidence>
<evidence type="ECO:0000256" key="14">
    <source>
        <dbReference type="PROSITE-ProRule" id="PRU01360"/>
    </source>
</evidence>
<keyword evidence="3 14" id="KW-0813">Transport</keyword>
<dbReference type="Gene3D" id="2.170.130.10">
    <property type="entry name" value="TonB-dependent receptor, plug domain"/>
    <property type="match status" value="1"/>
</dbReference>
<feature type="chain" id="PRO_5045185135" evidence="16">
    <location>
        <begin position="47"/>
        <end position="833"/>
    </location>
</feature>
<evidence type="ECO:0000256" key="2">
    <source>
        <dbReference type="ARBA" id="ARBA00009810"/>
    </source>
</evidence>
<dbReference type="InterPro" id="IPR036942">
    <property type="entry name" value="Beta-barrel_TonB_sf"/>
</dbReference>
<evidence type="ECO:0000256" key="11">
    <source>
        <dbReference type="ARBA" id="ARBA00023136"/>
    </source>
</evidence>
<evidence type="ECO:0000256" key="15">
    <source>
        <dbReference type="RuleBase" id="RU003357"/>
    </source>
</evidence>
<evidence type="ECO:0000256" key="1">
    <source>
        <dbReference type="ARBA" id="ARBA00004571"/>
    </source>
</evidence>
<comment type="caution">
    <text evidence="18">The sequence shown here is derived from an EMBL/GenBank/DDBJ whole genome shotgun (WGS) entry which is preliminary data.</text>
</comment>
<dbReference type="Gene3D" id="2.40.170.20">
    <property type="entry name" value="TonB-dependent receptor, beta-barrel domain"/>
    <property type="match status" value="1"/>
</dbReference>
<dbReference type="EMBL" id="WHJH01000001">
    <property type="protein sequence ID" value="NHZ87775.1"/>
    <property type="molecule type" value="Genomic_DNA"/>
</dbReference>
<dbReference type="InterPro" id="IPR037066">
    <property type="entry name" value="Plug_dom_sf"/>
</dbReference>
<gene>
    <name evidence="18" type="ORF">F2P45_01815</name>
</gene>